<proteinExistence type="predicted"/>
<keyword evidence="2" id="KW-1003">Cell membrane</keyword>
<gene>
    <name evidence="9" type="ORF">CI610_02197</name>
</gene>
<comment type="subcellular location">
    <subcellularLocation>
        <location evidence="1">Cell membrane</location>
        <topology evidence="1">Multi-pass membrane protein</topology>
    </subcellularLocation>
</comment>
<feature type="transmembrane region" description="Helical" evidence="6">
    <location>
        <begin position="285"/>
        <end position="311"/>
    </location>
</feature>
<dbReference type="EMBL" id="NSIT01000121">
    <property type="protein sequence ID" value="PJE78860.1"/>
    <property type="molecule type" value="Genomic_DNA"/>
</dbReference>
<feature type="domain" description="MacB-like periplasmic core" evidence="8">
    <location>
        <begin position="19"/>
        <end position="208"/>
    </location>
</feature>
<organism evidence="9">
    <name type="scientific">invertebrate metagenome</name>
    <dbReference type="NCBI Taxonomy" id="1711999"/>
    <lineage>
        <taxon>unclassified sequences</taxon>
        <taxon>metagenomes</taxon>
        <taxon>organismal metagenomes</taxon>
    </lineage>
</organism>
<evidence type="ECO:0000313" key="9">
    <source>
        <dbReference type="EMBL" id="PJE78860.1"/>
    </source>
</evidence>
<dbReference type="Pfam" id="PF12704">
    <property type="entry name" value="MacB_PCD"/>
    <property type="match status" value="1"/>
</dbReference>
<feature type="transmembrane region" description="Helical" evidence="6">
    <location>
        <begin position="262"/>
        <end position="279"/>
    </location>
</feature>
<evidence type="ECO:0000256" key="4">
    <source>
        <dbReference type="ARBA" id="ARBA00022989"/>
    </source>
</evidence>
<feature type="domain" description="ABC3 transporter permease C-terminal" evidence="7">
    <location>
        <begin position="289"/>
        <end position="406"/>
    </location>
</feature>
<evidence type="ECO:0000259" key="8">
    <source>
        <dbReference type="Pfam" id="PF12704"/>
    </source>
</evidence>
<reference evidence="9" key="1">
    <citation type="journal article" date="2017" name="Appl. Environ. Microbiol.">
        <title>Molecular characterization of an Endozoicomonas-like organism causing infection in king scallop Pecten maximus L.</title>
        <authorList>
            <person name="Cano I."/>
            <person name="van Aerle R."/>
            <person name="Ross S."/>
            <person name="Verner-Jeffreys D.W."/>
            <person name="Paley R.K."/>
            <person name="Rimmer G."/>
            <person name="Ryder D."/>
            <person name="Hooper P."/>
            <person name="Stone D."/>
            <person name="Feist S.W."/>
        </authorList>
    </citation>
    <scope>NUCLEOTIDE SEQUENCE</scope>
</reference>
<dbReference type="AlphaFoldDB" id="A0A2H9T6K8"/>
<accession>A0A2H9T6K8</accession>
<dbReference type="InterPro" id="IPR003838">
    <property type="entry name" value="ABC3_permease_C"/>
</dbReference>
<evidence type="ECO:0000256" key="1">
    <source>
        <dbReference type="ARBA" id="ARBA00004651"/>
    </source>
</evidence>
<dbReference type="InterPro" id="IPR051125">
    <property type="entry name" value="ABC-4/HrtB_transporter"/>
</dbReference>
<name>A0A2H9T6K8_9ZZZZ</name>
<evidence type="ECO:0000256" key="5">
    <source>
        <dbReference type="ARBA" id="ARBA00023136"/>
    </source>
</evidence>
<evidence type="ECO:0000256" key="6">
    <source>
        <dbReference type="SAM" id="Phobius"/>
    </source>
</evidence>
<dbReference type="GO" id="GO:0005886">
    <property type="term" value="C:plasma membrane"/>
    <property type="evidence" value="ECO:0007669"/>
    <property type="project" value="UniProtKB-SubCell"/>
</dbReference>
<feature type="transmembrane region" description="Helical" evidence="6">
    <location>
        <begin position="16"/>
        <end position="35"/>
    </location>
</feature>
<dbReference type="PANTHER" id="PTHR43738:SF2">
    <property type="entry name" value="ABC TRANSPORTER PERMEASE"/>
    <property type="match status" value="1"/>
</dbReference>
<dbReference type="Pfam" id="PF02687">
    <property type="entry name" value="FtsX"/>
    <property type="match status" value="1"/>
</dbReference>
<dbReference type="PANTHER" id="PTHR43738">
    <property type="entry name" value="ABC TRANSPORTER, MEMBRANE PROTEIN"/>
    <property type="match status" value="1"/>
</dbReference>
<protein>
    <submittedName>
        <fullName evidence="9">Uncharacterized protein</fullName>
    </submittedName>
</protein>
<evidence type="ECO:0000256" key="2">
    <source>
        <dbReference type="ARBA" id="ARBA00022475"/>
    </source>
</evidence>
<dbReference type="InterPro" id="IPR025857">
    <property type="entry name" value="MacB_PCD"/>
</dbReference>
<feature type="transmembrane region" description="Helical" evidence="6">
    <location>
        <begin position="379"/>
        <end position="401"/>
    </location>
</feature>
<keyword evidence="4 6" id="KW-1133">Transmembrane helix</keyword>
<keyword evidence="5 6" id="KW-0472">Membrane</keyword>
<comment type="caution">
    <text evidence="9">The sequence shown here is derived from an EMBL/GenBank/DDBJ whole genome shotgun (WGS) entry which is preliminary data.</text>
</comment>
<evidence type="ECO:0000259" key="7">
    <source>
        <dbReference type="Pfam" id="PF02687"/>
    </source>
</evidence>
<keyword evidence="3 6" id="KW-0812">Transmembrane</keyword>
<feature type="transmembrane region" description="Helical" evidence="6">
    <location>
        <begin position="332"/>
        <end position="359"/>
    </location>
</feature>
<evidence type="ECO:0000256" key="3">
    <source>
        <dbReference type="ARBA" id="ARBA00022692"/>
    </source>
</evidence>
<sequence>MLFIKIAAKSAWSRKISLILAMLSIAISLSLLFVIDNVRNETKMRFMNTVSGVDLIAGAGSGDTNLLLYSVFHMGRATRNIEWSVYQQIASMKGIQWTIPLSLGDSHKGFRVIGTSRNYFKYYRYGNDQSLALKKGALFKSTFDAVIGYEVAQEMKYKLGQSIVLSHGLEGSGFSEHQEYPFSVVGILKRTGTPVDRSILVSLNGMNAIHSNGEVASIRKQLLKKTGNVIDSYPPITAFMVGLDNKFHIFQIQRRINNMPEGLLAIIPGVTLSLLWRSIGQFEQILLAVGFIVLVSSLSAILVMLLSTLYGRRHEITLLRASGARACHILQLFAIESVIIGVGGCIGGSLLSVILQWILQPILLNVYGLYSVPDWPHGYQFGLMGVVVVAVFIISLIPGWFAARRSLQDGLAVKL</sequence>